<gene>
    <name evidence="2" type="ORF">Mal52_50210</name>
</gene>
<evidence type="ECO:0000256" key="1">
    <source>
        <dbReference type="SAM" id="Phobius"/>
    </source>
</evidence>
<sequence length="178" mass="20041">MKQWGIYIAAAIAIVLVVVVAMHPSYRQRRLMSQLKRAPSAEDKARLIQEIIDLSPASAGDILEQYAQDDPTVAVDPLHVVALISDTTSGWVYEVGDGMLASSFSVGDSPSAKFREFRFLKSDSHLTRFILLEVDGLATPRYREYRFRYDDGELAGEAFDSVRPEDITRWQAEGIWPF</sequence>
<proteinExistence type="predicted"/>
<keyword evidence="1" id="KW-0472">Membrane</keyword>
<dbReference type="RefSeq" id="WP_145379006.1">
    <property type="nucleotide sequence ID" value="NZ_CP036276.1"/>
</dbReference>
<keyword evidence="1" id="KW-1133">Transmembrane helix</keyword>
<dbReference type="Proteomes" id="UP000319383">
    <property type="component" value="Chromosome"/>
</dbReference>
<keyword evidence="1" id="KW-0812">Transmembrane</keyword>
<evidence type="ECO:0000313" key="2">
    <source>
        <dbReference type="EMBL" id="QDU46500.1"/>
    </source>
</evidence>
<dbReference type="EMBL" id="CP036276">
    <property type="protein sequence ID" value="QDU46500.1"/>
    <property type="molecule type" value="Genomic_DNA"/>
</dbReference>
<dbReference type="KEGG" id="sdyn:Mal52_50210"/>
<dbReference type="AlphaFoldDB" id="A0A517ZVL6"/>
<accession>A0A517ZVL6</accession>
<evidence type="ECO:0000313" key="3">
    <source>
        <dbReference type="Proteomes" id="UP000319383"/>
    </source>
</evidence>
<reference evidence="2 3" key="1">
    <citation type="submission" date="2019-02" db="EMBL/GenBank/DDBJ databases">
        <title>Deep-cultivation of Planctomycetes and their phenomic and genomic characterization uncovers novel biology.</title>
        <authorList>
            <person name="Wiegand S."/>
            <person name="Jogler M."/>
            <person name="Boedeker C."/>
            <person name="Pinto D."/>
            <person name="Vollmers J."/>
            <person name="Rivas-Marin E."/>
            <person name="Kohn T."/>
            <person name="Peeters S.H."/>
            <person name="Heuer A."/>
            <person name="Rast P."/>
            <person name="Oberbeckmann S."/>
            <person name="Bunk B."/>
            <person name="Jeske O."/>
            <person name="Meyerdierks A."/>
            <person name="Storesund J.E."/>
            <person name="Kallscheuer N."/>
            <person name="Luecker S."/>
            <person name="Lage O.M."/>
            <person name="Pohl T."/>
            <person name="Merkel B.J."/>
            <person name="Hornburger P."/>
            <person name="Mueller R.-W."/>
            <person name="Bruemmer F."/>
            <person name="Labrenz M."/>
            <person name="Spormann A.M."/>
            <person name="Op den Camp H."/>
            <person name="Overmann J."/>
            <person name="Amann R."/>
            <person name="Jetten M.S.M."/>
            <person name="Mascher T."/>
            <person name="Medema M.H."/>
            <person name="Devos D.P."/>
            <person name="Kaster A.-K."/>
            <person name="Ovreas L."/>
            <person name="Rohde M."/>
            <person name="Galperin M.Y."/>
            <person name="Jogler C."/>
        </authorList>
    </citation>
    <scope>NUCLEOTIDE SEQUENCE [LARGE SCALE GENOMIC DNA]</scope>
    <source>
        <strain evidence="2 3">Mal52</strain>
    </source>
</reference>
<protein>
    <submittedName>
        <fullName evidence="2">Uncharacterized protein</fullName>
    </submittedName>
</protein>
<name>A0A517ZVL6_9PLAN</name>
<organism evidence="2 3">
    <name type="scientific">Symmachiella dynata</name>
    <dbReference type="NCBI Taxonomy" id="2527995"/>
    <lineage>
        <taxon>Bacteria</taxon>
        <taxon>Pseudomonadati</taxon>
        <taxon>Planctomycetota</taxon>
        <taxon>Planctomycetia</taxon>
        <taxon>Planctomycetales</taxon>
        <taxon>Planctomycetaceae</taxon>
        <taxon>Symmachiella</taxon>
    </lineage>
</organism>
<keyword evidence="3" id="KW-1185">Reference proteome</keyword>
<feature type="transmembrane region" description="Helical" evidence="1">
    <location>
        <begin position="6"/>
        <end position="26"/>
    </location>
</feature>